<feature type="transmembrane region" description="Helical" evidence="5">
    <location>
        <begin position="35"/>
        <end position="55"/>
    </location>
</feature>
<protein>
    <submittedName>
        <fullName evidence="7">MFS transporter</fullName>
    </submittedName>
</protein>
<evidence type="ECO:0000256" key="3">
    <source>
        <dbReference type="ARBA" id="ARBA00022989"/>
    </source>
</evidence>
<dbReference type="InterPro" id="IPR036259">
    <property type="entry name" value="MFS_trans_sf"/>
</dbReference>
<feature type="transmembrane region" description="Helical" evidence="5">
    <location>
        <begin position="260"/>
        <end position="285"/>
    </location>
</feature>
<dbReference type="InterPro" id="IPR011701">
    <property type="entry name" value="MFS"/>
</dbReference>
<accession>A0A4P6EEL7</accession>
<dbReference type="GO" id="GO:0005886">
    <property type="term" value="C:plasma membrane"/>
    <property type="evidence" value="ECO:0007669"/>
    <property type="project" value="UniProtKB-SubCell"/>
</dbReference>
<dbReference type="SUPFAM" id="SSF103473">
    <property type="entry name" value="MFS general substrate transporter"/>
    <property type="match status" value="1"/>
</dbReference>
<dbReference type="PANTHER" id="PTHR42718">
    <property type="entry name" value="MAJOR FACILITATOR SUPERFAMILY MULTIDRUG TRANSPORTER MFSC"/>
    <property type="match status" value="1"/>
</dbReference>
<dbReference type="Gene3D" id="1.20.1250.20">
    <property type="entry name" value="MFS general substrate transporter like domains"/>
    <property type="match status" value="2"/>
</dbReference>
<feature type="transmembrane region" description="Helical" evidence="5">
    <location>
        <begin position="297"/>
        <end position="316"/>
    </location>
</feature>
<reference evidence="7 8" key="1">
    <citation type="submission" date="2019-01" db="EMBL/GenBank/DDBJ databases">
        <title>Genome sequencing of strain DFW100M-13.</title>
        <authorList>
            <person name="Heo J."/>
            <person name="Kim S.-J."/>
            <person name="Kim J.-S."/>
            <person name="Hong S.-B."/>
            <person name="Kwon S.-W."/>
        </authorList>
    </citation>
    <scope>NUCLEOTIDE SEQUENCE [LARGE SCALE GENOMIC DNA]</scope>
    <source>
        <strain evidence="7 8">DFW100M-13</strain>
    </source>
</reference>
<dbReference type="PANTHER" id="PTHR42718:SF35">
    <property type="entry name" value="BLL0718 PROTEIN"/>
    <property type="match status" value="1"/>
</dbReference>
<feature type="transmembrane region" description="Helical" evidence="5">
    <location>
        <begin position="221"/>
        <end position="239"/>
    </location>
</feature>
<dbReference type="PROSITE" id="PS50850">
    <property type="entry name" value="MFS"/>
    <property type="match status" value="1"/>
</dbReference>
<feature type="transmembrane region" description="Helical" evidence="5">
    <location>
        <begin position="354"/>
        <end position="379"/>
    </location>
</feature>
<dbReference type="EMBL" id="CP035494">
    <property type="protein sequence ID" value="QAY59529.1"/>
    <property type="molecule type" value="Genomic_DNA"/>
</dbReference>
<evidence type="ECO:0000313" key="7">
    <source>
        <dbReference type="EMBL" id="QAY59529.1"/>
    </source>
</evidence>
<name>A0A4P6EEL7_9MICO</name>
<evidence type="ECO:0000313" key="8">
    <source>
        <dbReference type="Proteomes" id="UP000293995"/>
    </source>
</evidence>
<feature type="transmembrane region" description="Helical" evidence="5">
    <location>
        <begin position="152"/>
        <end position="173"/>
    </location>
</feature>
<organism evidence="7 8">
    <name type="scientific">Microbacterium protaetiae</name>
    <dbReference type="NCBI Taxonomy" id="2509458"/>
    <lineage>
        <taxon>Bacteria</taxon>
        <taxon>Bacillati</taxon>
        <taxon>Actinomycetota</taxon>
        <taxon>Actinomycetes</taxon>
        <taxon>Micrococcales</taxon>
        <taxon>Microbacteriaceae</taxon>
        <taxon>Microbacterium</taxon>
    </lineage>
</organism>
<dbReference type="GO" id="GO:0022857">
    <property type="term" value="F:transmembrane transporter activity"/>
    <property type="evidence" value="ECO:0007669"/>
    <property type="project" value="InterPro"/>
</dbReference>
<feature type="transmembrane region" description="Helical" evidence="5">
    <location>
        <begin position="432"/>
        <end position="452"/>
    </location>
</feature>
<gene>
    <name evidence="7" type="ORF">ET475_05710</name>
</gene>
<dbReference type="KEGG" id="mprt:ET475_05710"/>
<dbReference type="OrthoDB" id="4484751at2"/>
<evidence type="ECO:0000256" key="2">
    <source>
        <dbReference type="ARBA" id="ARBA00022692"/>
    </source>
</evidence>
<evidence type="ECO:0000259" key="6">
    <source>
        <dbReference type="PROSITE" id="PS50850"/>
    </source>
</evidence>
<evidence type="ECO:0000256" key="1">
    <source>
        <dbReference type="ARBA" id="ARBA00004651"/>
    </source>
</evidence>
<dbReference type="RefSeq" id="WP_129387025.1">
    <property type="nucleotide sequence ID" value="NZ_CP035494.1"/>
</dbReference>
<comment type="subcellular location">
    <subcellularLocation>
        <location evidence="1">Cell membrane</location>
        <topology evidence="1">Multi-pass membrane protein</topology>
    </subcellularLocation>
</comment>
<dbReference type="Proteomes" id="UP000293995">
    <property type="component" value="Chromosome"/>
</dbReference>
<keyword evidence="4 5" id="KW-0472">Membrane</keyword>
<feature type="transmembrane region" description="Helical" evidence="5">
    <location>
        <begin position="67"/>
        <end position="86"/>
    </location>
</feature>
<feature type="transmembrane region" description="Helical" evidence="5">
    <location>
        <begin position="328"/>
        <end position="348"/>
    </location>
</feature>
<proteinExistence type="predicted"/>
<dbReference type="InterPro" id="IPR020846">
    <property type="entry name" value="MFS_dom"/>
</dbReference>
<evidence type="ECO:0000256" key="5">
    <source>
        <dbReference type="SAM" id="Phobius"/>
    </source>
</evidence>
<dbReference type="Pfam" id="PF07690">
    <property type="entry name" value="MFS_1"/>
    <property type="match status" value="1"/>
</dbReference>
<feature type="transmembrane region" description="Helical" evidence="5">
    <location>
        <begin position="92"/>
        <end position="111"/>
    </location>
</feature>
<keyword evidence="8" id="KW-1185">Reference proteome</keyword>
<keyword evidence="2 5" id="KW-0812">Transmembrane</keyword>
<feature type="transmembrane region" description="Helical" evidence="5">
    <location>
        <begin position="194"/>
        <end position="215"/>
    </location>
</feature>
<keyword evidence="3 5" id="KW-1133">Transmembrane helix</keyword>
<feature type="domain" description="Major facilitator superfamily (MFS) profile" evidence="6">
    <location>
        <begin position="1"/>
        <end position="456"/>
    </location>
</feature>
<feature type="transmembrane region" description="Helical" evidence="5">
    <location>
        <begin position="391"/>
        <end position="412"/>
    </location>
</feature>
<feature type="transmembrane region" description="Helical" evidence="5">
    <location>
        <begin position="123"/>
        <end position="146"/>
    </location>
</feature>
<dbReference type="AlphaFoldDB" id="A0A4P6EEL7"/>
<sequence length="464" mass="47585">MALTFSVLQLLNEVGTMMAIPLYGSMSTELVLSPGQATWALMSTTIFGAATIALLSKAGDVYGHRRLMVVSVVGITVGFVISAVAANFIVLVIGRALTGTMAGQALCVGILNARLSVRDRTRAVAVIAGGQAIGIFTAFLLGGVIIELGGTWRTAFWTGGVLTLLSLVAFLIWGKDSDARRKVAGTRHRIEVGGVLLLGLGLTLLCVGIAQSTTWGVTSPTTIALVIGGVIVLLAAFRVESKAKNPLLEVRLLRGRNLTPAYLVFVTLGVCGMLLYNLTLTLLALPGGALGAGFGFTPFQSAFVFLPMTVAGLVAAKSIPILVRRLSAGAVLVIGGMLLMAAFATLRFGYGSLIAIAVAILMFGFGYTTLLTTALSVITAEAPKETAAGTASLYVSVALASSSLGSAIFAALEAANSDVVEGVAIPTAGLFDIGYAVAGAAVLVAIVCGLVIRPTKLIEAVTAH</sequence>
<evidence type="ECO:0000256" key="4">
    <source>
        <dbReference type="ARBA" id="ARBA00023136"/>
    </source>
</evidence>